<dbReference type="Pfam" id="PF01852">
    <property type="entry name" value="START"/>
    <property type="match status" value="1"/>
</dbReference>
<dbReference type="Proteomes" id="UP001227230">
    <property type="component" value="Chromosome 19"/>
</dbReference>
<dbReference type="PANTHER" id="PTHR45654">
    <property type="entry name" value="HOMEOBOX-LEUCINE ZIPPER PROTEIN MERISTEM L1"/>
    <property type="match status" value="1"/>
</dbReference>
<evidence type="ECO:0000256" key="3">
    <source>
        <dbReference type="ARBA" id="ARBA00023155"/>
    </source>
</evidence>
<dbReference type="PROSITE" id="PS50848">
    <property type="entry name" value="START"/>
    <property type="match status" value="1"/>
</dbReference>
<evidence type="ECO:0000313" key="9">
    <source>
        <dbReference type="Proteomes" id="UP001227230"/>
    </source>
</evidence>
<keyword evidence="2" id="KW-0238">DNA-binding</keyword>
<evidence type="ECO:0000256" key="1">
    <source>
        <dbReference type="ARBA" id="ARBA00023015"/>
    </source>
</evidence>
<dbReference type="InterPro" id="IPR002913">
    <property type="entry name" value="START_lipid-bd_dom"/>
</dbReference>
<gene>
    <name evidence="8" type="ORF">VitviT2T_029802</name>
</gene>
<protein>
    <recommendedName>
        <fullName evidence="7">START domain-containing protein</fullName>
    </recommendedName>
</protein>
<dbReference type="EMBL" id="CP126666">
    <property type="protein sequence ID" value="WKA12420.1"/>
    <property type="molecule type" value="Genomic_DNA"/>
</dbReference>
<feature type="domain" description="START" evidence="7">
    <location>
        <begin position="199"/>
        <end position="458"/>
    </location>
</feature>
<evidence type="ECO:0000313" key="8">
    <source>
        <dbReference type="EMBL" id="WKA12420.1"/>
    </source>
</evidence>
<dbReference type="InterPro" id="IPR042160">
    <property type="entry name" value="HD-Zip_IV"/>
</dbReference>
<dbReference type="SMART" id="SM00234">
    <property type="entry name" value="START"/>
    <property type="match status" value="1"/>
</dbReference>
<keyword evidence="3" id="KW-0371">Homeobox</keyword>
<name>A0ABY9E0C4_VITVI</name>
<keyword evidence="5" id="KW-0539">Nucleus</keyword>
<keyword evidence="4" id="KW-0804">Transcription</keyword>
<evidence type="ECO:0000256" key="5">
    <source>
        <dbReference type="ARBA" id="ARBA00023242"/>
    </source>
</evidence>
<evidence type="ECO:0000256" key="4">
    <source>
        <dbReference type="ARBA" id="ARBA00023163"/>
    </source>
</evidence>
<feature type="region of interest" description="Disordered" evidence="6">
    <location>
        <begin position="140"/>
        <end position="161"/>
    </location>
</feature>
<sequence length="706" mass="78434">MDINVAEANHSETIRSVRLLRRLREHRSPGSCFSLPPARYIFIIHFKMEGGLEASGSNGEENNRDDDLNMTIREILETKEKGSDDDLNMTIREILEMNSSLRYEEIDRELKEMKNFVEDVPTKRVEPEGDLGFQAREIDSFSGSGRDEEDPMSSSPPLPPQIVQHSILDTEIEDFGSLSGARMELDRASDLLVSVSVGTEENKQKIVDLSSAALKELLKMAKEKQPLWRDCIDGEVLNHIEYTKQFGEIDKTAEKIMRKTEETLLSPNLGSPRHISALPEESRITLYTEASRHTQFLPVDPVHIVELLMDMNQYSTVFSSIVSRATILGNLSTDTPGNYDGALQVMAVEFNAPSPLLPTRECHLARHSKQLATGIWGVVDVSLESLFPNPLIRYRRRSSGCLAQQLPNGVTKIIWVEHSEADDSSVPEMFQALVTSGHAYGAKHWLGNLVRQCERLGHIMARSDPKPGEMVSPGRENVLCLAERMMRKFWANLSDSSENTWRPVPLKGAENVRAMIRSGEDEEGRPPGTAIVIATSVWVPASPRRVFDFLHDVHTRNRWDILTCGHVVKETGHIDNGCDHGNRVSILEVKSPEDQIVVILLQESYTTFTSSYVTFAPVEACTLDMILNGGSPDHVPILPSGFSILPDGPTRDGGSGSLVTMAFQILDNSSSATYIPPESVATIFKLVTETAECIKAAMFSPSNLGT</sequence>
<dbReference type="InterPro" id="IPR057993">
    <property type="entry name" value="HD-Zip_IV_C"/>
</dbReference>
<organism evidence="8 9">
    <name type="scientific">Vitis vinifera</name>
    <name type="common">Grape</name>
    <dbReference type="NCBI Taxonomy" id="29760"/>
    <lineage>
        <taxon>Eukaryota</taxon>
        <taxon>Viridiplantae</taxon>
        <taxon>Streptophyta</taxon>
        <taxon>Embryophyta</taxon>
        <taxon>Tracheophyta</taxon>
        <taxon>Spermatophyta</taxon>
        <taxon>Magnoliopsida</taxon>
        <taxon>eudicotyledons</taxon>
        <taxon>Gunneridae</taxon>
        <taxon>Pentapetalae</taxon>
        <taxon>rosids</taxon>
        <taxon>Vitales</taxon>
        <taxon>Vitaceae</taxon>
        <taxon>Viteae</taxon>
        <taxon>Vitis</taxon>
    </lineage>
</organism>
<evidence type="ECO:0000256" key="6">
    <source>
        <dbReference type="SAM" id="MobiDB-lite"/>
    </source>
</evidence>
<evidence type="ECO:0000259" key="7">
    <source>
        <dbReference type="PROSITE" id="PS50848"/>
    </source>
</evidence>
<evidence type="ECO:0000256" key="2">
    <source>
        <dbReference type="ARBA" id="ARBA00023125"/>
    </source>
</evidence>
<keyword evidence="1" id="KW-0805">Transcription regulation</keyword>
<dbReference type="CDD" id="cd08875">
    <property type="entry name" value="START_ArGLABRA2_like"/>
    <property type="match status" value="1"/>
</dbReference>
<dbReference type="PANTHER" id="PTHR45654:SF48">
    <property type="entry name" value="START DOMAIN-CONTAINING PROTEIN"/>
    <property type="match status" value="1"/>
</dbReference>
<keyword evidence="9" id="KW-1185">Reference proteome</keyword>
<proteinExistence type="predicted"/>
<dbReference type="Pfam" id="PF25797">
    <property type="entry name" value="PDF2_C"/>
    <property type="match status" value="1"/>
</dbReference>
<dbReference type="SUPFAM" id="SSF55961">
    <property type="entry name" value="Bet v1-like"/>
    <property type="match status" value="2"/>
</dbReference>
<reference evidence="8 9" key="1">
    <citation type="journal article" date="2023" name="Hortic Res">
        <title>The complete reference genome for grapevine (Vitis vinifera L.) genetics and breeding.</title>
        <authorList>
            <person name="Shi X."/>
            <person name="Cao S."/>
            <person name="Wang X."/>
            <person name="Huang S."/>
            <person name="Wang Y."/>
            <person name="Liu Z."/>
            <person name="Liu W."/>
            <person name="Leng X."/>
            <person name="Peng Y."/>
            <person name="Wang N."/>
            <person name="Wang Y."/>
            <person name="Ma Z."/>
            <person name="Xu X."/>
            <person name="Zhang F."/>
            <person name="Xue H."/>
            <person name="Zhong H."/>
            <person name="Wang Y."/>
            <person name="Zhang K."/>
            <person name="Velt A."/>
            <person name="Avia K."/>
            <person name="Holtgrawe D."/>
            <person name="Grimplet J."/>
            <person name="Matus J.T."/>
            <person name="Ware D."/>
            <person name="Wu X."/>
            <person name="Wang H."/>
            <person name="Liu C."/>
            <person name="Fang Y."/>
            <person name="Rustenholz C."/>
            <person name="Cheng Z."/>
            <person name="Xiao H."/>
            <person name="Zhou Y."/>
        </authorList>
    </citation>
    <scope>NUCLEOTIDE SEQUENCE [LARGE SCALE GENOMIC DNA]</scope>
    <source>
        <strain evidence="9">cv. Pinot noir / PN40024</strain>
        <tissue evidence="8">Leaf</tissue>
    </source>
</reference>
<accession>A0ABY9E0C4</accession>